<evidence type="ECO:0000313" key="3">
    <source>
        <dbReference type="Proteomes" id="UP000439903"/>
    </source>
</evidence>
<feature type="region of interest" description="Disordered" evidence="1">
    <location>
        <begin position="66"/>
        <end position="85"/>
    </location>
</feature>
<dbReference type="AlphaFoldDB" id="A0A8H4AK05"/>
<evidence type="ECO:0000256" key="1">
    <source>
        <dbReference type="SAM" id="MobiDB-lite"/>
    </source>
</evidence>
<dbReference type="Proteomes" id="UP000439903">
    <property type="component" value="Unassembled WGS sequence"/>
</dbReference>
<name>A0A8H4AK05_GIGMA</name>
<protein>
    <submittedName>
        <fullName evidence="2">Uncharacterized protein</fullName>
    </submittedName>
</protein>
<proteinExistence type="predicted"/>
<dbReference type="EMBL" id="WTPW01000505">
    <property type="protein sequence ID" value="KAF0504547.1"/>
    <property type="molecule type" value="Genomic_DNA"/>
</dbReference>
<gene>
    <name evidence="2" type="ORF">F8M41_019493</name>
</gene>
<accession>A0A8H4AK05</accession>
<organism evidence="2 3">
    <name type="scientific">Gigaspora margarita</name>
    <dbReference type="NCBI Taxonomy" id="4874"/>
    <lineage>
        <taxon>Eukaryota</taxon>
        <taxon>Fungi</taxon>
        <taxon>Fungi incertae sedis</taxon>
        <taxon>Mucoromycota</taxon>
        <taxon>Glomeromycotina</taxon>
        <taxon>Glomeromycetes</taxon>
        <taxon>Diversisporales</taxon>
        <taxon>Gigasporaceae</taxon>
        <taxon>Gigaspora</taxon>
    </lineage>
</organism>
<reference evidence="2 3" key="1">
    <citation type="journal article" date="2019" name="Environ. Microbiol.">
        <title>At the nexus of three kingdoms: the genome of the mycorrhizal fungus Gigaspora margarita provides insights into plant, endobacterial and fungal interactions.</title>
        <authorList>
            <person name="Venice F."/>
            <person name="Ghignone S."/>
            <person name="Salvioli di Fossalunga A."/>
            <person name="Amselem J."/>
            <person name="Novero M."/>
            <person name="Xianan X."/>
            <person name="Sedzielewska Toro K."/>
            <person name="Morin E."/>
            <person name="Lipzen A."/>
            <person name="Grigoriev I.V."/>
            <person name="Henrissat B."/>
            <person name="Martin F.M."/>
            <person name="Bonfante P."/>
        </authorList>
    </citation>
    <scope>NUCLEOTIDE SEQUENCE [LARGE SCALE GENOMIC DNA]</scope>
    <source>
        <strain evidence="2 3">BEG34</strain>
    </source>
</reference>
<sequence>MGFIHSKRRVRFNEKKVMKIAQLRANQHKENTKKLDIKKLNSMQVHTQNNNSMSIMNTNNEVESNTNQMIEETDSSDEEEEPGLILDELDCTRVVNE</sequence>
<keyword evidence="3" id="KW-1185">Reference proteome</keyword>
<comment type="caution">
    <text evidence="2">The sequence shown here is derived from an EMBL/GenBank/DDBJ whole genome shotgun (WGS) entry which is preliminary data.</text>
</comment>
<feature type="compositionally biased region" description="Acidic residues" evidence="1">
    <location>
        <begin position="71"/>
        <end position="82"/>
    </location>
</feature>
<evidence type="ECO:0000313" key="2">
    <source>
        <dbReference type="EMBL" id="KAF0504547.1"/>
    </source>
</evidence>